<protein>
    <recommendedName>
        <fullName evidence="3">TonB C-terminal domain-containing protein</fullName>
    </recommendedName>
</protein>
<dbReference type="SUPFAM" id="SSF74653">
    <property type="entry name" value="TolA/TonB C-terminal domain"/>
    <property type="match status" value="1"/>
</dbReference>
<dbReference type="OrthoDB" id="1095452at2"/>
<evidence type="ECO:0000313" key="1">
    <source>
        <dbReference type="EMBL" id="KQK27204.1"/>
    </source>
</evidence>
<dbReference type="Proteomes" id="UP000051682">
    <property type="component" value="Unassembled WGS sequence"/>
</dbReference>
<gene>
    <name evidence="1" type="ORF">AR438_03075</name>
</gene>
<proteinExistence type="predicted"/>
<accession>A0A0Q3KS38</accession>
<keyword evidence="2" id="KW-1185">Reference proteome</keyword>
<dbReference type="EMBL" id="LLYZ01000002">
    <property type="protein sequence ID" value="KQK27204.1"/>
    <property type="molecule type" value="Genomic_DNA"/>
</dbReference>
<evidence type="ECO:0008006" key="3">
    <source>
        <dbReference type="Google" id="ProtNLM"/>
    </source>
</evidence>
<reference evidence="1 2" key="1">
    <citation type="submission" date="2015-10" db="EMBL/GenBank/DDBJ databases">
        <title>Chryseobacterium aquaticum genome.</title>
        <authorList>
            <person name="Newman J.D."/>
            <person name="Ferguson M.B."/>
            <person name="Miller J.R."/>
        </authorList>
    </citation>
    <scope>NUCLEOTIDE SEQUENCE [LARGE SCALE GENOMIC DNA]</scope>
    <source>
        <strain evidence="1 2">KCTC 12483</strain>
    </source>
</reference>
<comment type="caution">
    <text evidence="1">The sequence shown here is derived from an EMBL/GenBank/DDBJ whole genome shotgun (WGS) entry which is preliminary data.</text>
</comment>
<sequence length="173" mass="19582">MLNTEFKKKFDAETNSIIKTSIKQDFLFFMKKMDSIENTALVGALLKVKNTEDLSNLNLDKKLNPTTDHSEIFPFTDKIADYPGGINALRQEVAQLFYSDAVYSETNPVKTNVAFVVEKNGKISNVKAEGDNFTFNRQAEIALYSLSRKFSPAVINGDPVRYRFKLPLTLNIE</sequence>
<dbReference type="AlphaFoldDB" id="A0A0Q3KS38"/>
<evidence type="ECO:0000313" key="2">
    <source>
        <dbReference type="Proteomes" id="UP000051682"/>
    </source>
</evidence>
<dbReference type="Gene3D" id="3.30.1150.10">
    <property type="match status" value="1"/>
</dbReference>
<organism evidence="1 2">
    <name type="scientific">Chryseobacterium aquaticum</name>
    <dbReference type="NCBI Taxonomy" id="452084"/>
    <lineage>
        <taxon>Bacteria</taxon>
        <taxon>Pseudomonadati</taxon>
        <taxon>Bacteroidota</taxon>
        <taxon>Flavobacteriia</taxon>
        <taxon>Flavobacteriales</taxon>
        <taxon>Weeksellaceae</taxon>
        <taxon>Chryseobacterium group</taxon>
        <taxon>Chryseobacterium</taxon>
    </lineage>
</organism>
<dbReference type="STRING" id="452084.AR438_03075"/>
<name>A0A0Q3KS38_9FLAO</name>